<feature type="transmembrane region" description="Helical" evidence="2">
    <location>
        <begin position="119"/>
        <end position="147"/>
    </location>
</feature>
<dbReference type="AlphaFoldDB" id="A0A3B0NCJ2"/>
<reference evidence="3" key="1">
    <citation type="submission" date="2018-07" db="EMBL/GenBank/DDBJ databases">
        <authorList>
            <person name="Quirk P.G."/>
            <person name="Krulwich T.A."/>
        </authorList>
    </citation>
    <scope>NUCLEOTIDE SEQUENCE</scope>
    <source>
        <strain evidence="3">Anand</strain>
    </source>
</reference>
<evidence type="ECO:0000313" key="3">
    <source>
        <dbReference type="EMBL" id="SVP92796.1"/>
    </source>
</evidence>
<keyword evidence="2" id="KW-0472">Membrane</keyword>
<dbReference type="VEuPathDB" id="PiroplasmaDB:TA04655"/>
<name>A0A3B0NCJ2_THEAN</name>
<accession>A0A3B0NCJ2</accession>
<evidence type="ECO:0000256" key="2">
    <source>
        <dbReference type="SAM" id="Phobius"/>
    </source>
</evidence>
<dbReference type="EMBL" id="UIVS01000003">
    <property type="protein sequence ID" value="SVP92796.1"/>
    <property type="molecule type" value="Genomic_DNA"/>
</dbReference>
<feature type="transmembrane region" description="Helical" evidence="2">
    <location>
        <begin position="154"/>
        <end position="173"/>
    </location>
</feature>
<dbReference type="EMBL" id="UIVT01000003">
    <property type="protein sequence ID" value="SVP93600.1"/>
    <property type="molecule type" value="Genomic_DNA"/>
</dbReference>
<organism evidence="3">
    <name type="scientific">Theileria annulata</name>
    <dbReference type="NCBI Taxonomy" id="5874"/>
    <lineage>
        <taxon>Eukaryota</taxon>
        <taxon>Sar</taxon>
        <taxon>Alveolata</taxon>
        <taxon>Apicomplexa</taxon>
        <taxon>Aconoidasida</taxon>
        <taxon>Piroplasmida</taxon>
        <taxon>Theileriidae</taxon>
        <taxon>Theileria</taxon>
    </lineage>
</organism>
<evidence type="ECO:0000313" key="4">
    <source>
        <dbReference type="EMBL" id="SVP93600.1"/>
    </source>
</evidence>
<proteinExistence type="predicted"/>
<sequence length="460" mass="52812">MGVFNLFSKKPSLEPDVIELAPPREDNGLNSMEQQPREENLEVNATESVPEDQNEGVFDTHIAVLYDKYLNFKEKISNKIRDKIMDFMKHDLQNATNSDELDEEGGITPREPDPTYDGLIFILTIILGFVMRLPLMWILGSLLFLIYGNFKRKIIKWGIINIVLSILTIAYAVKMWDFVDPQVFNVVRARRSILLSKARHIKGVPGVLNYEGKEALIITIHGDPEFNWTIIHNGSEHSLKNGYFSDHLLVNSKLIPDGTDMIRLNQEIELKGLLQMSAKFNTNNPTPQVHLKKPSSHHYPLHHKPRIKPYDLSLECHQLEEDNPPVDTHDALGAHNDEDNPDEHEYSIVKRVGKKYLNRKRRKNIHINYDDDDYSAFNIAYINNHPEAQGIPNKEEVNQNPVDTEEHKIKDHKRYIGVDAVDTGVLVTRMFYVSKLSKCSLTIVPKKGTDVVSVFIKRLQ</sequence>
<gene>
    <name evidence="4" type="ORF">TAT_000259300</name>
    <name evidence="3" type="ORF">TAV_000259400</name>
</gene>
<keyword evidence="2" id="KW-1133">Transmembrane helix</keyword>
<feature type="region of interest" description="Disordered" evidence="1">
    <location>
        <begin position="19"/>
        <end position="41"/>
    </location>
</feature>
<evidence type="ECO:0000256" key="1">
    <source>
        <dbReference type="SAM" id="MobiDB-lite"/>
    </source>
</evidence>
<protein>
    <submittedName>
        <fullName evidence="3">Uncharacterized protein</fullName>
    </submittedName>
</protein>
<keyword evidence="2" id="KW-0812">Transmembrane</keyword>